<dbReference type="CDD" id="cd02966">
    <property type="entry name" value="TlpA_like_family"/>
    <property type="match status" value="1"/>
</dbReference>
<dbReference type="InterPro" id="IPR013766">
    <property type="entry name" value="Thioredoxin_domain"/>
</dbReference>
<sequence length="401" mass="44707">MSMALLLLIAPATLTADEPKKLGGRVTDGEGRPARGASVSAFWGANGLDWDQVVALGNKEPEKLWQHEGKMEPWGDVRPAVTDADGRFSIPVPRRTKTLMICDRERRHGAVVYFDPKHPEAPVEVRLSPLVRVFGTNKLSGLEGPLKWTCTYLHLPYEENDPLNNTKIAICGSYHARFEFMIPPGAYNFSASSDSPSSETLESRSVTVTAEQTEVDLGALVLRPRIGGFQDRVDRSKARGAWGDYRQNFGKQPPPWHLTDARGVAEGSKLSDFKGKWVVLYFWGPNCAPCLGKQLPELMAFYEAHKAQRDRFEILAFCCDFSETLTDVAALERQLRHVRKAVWGGRELPFPVLLDNTFQTYERFGLEGVSNLLLIDPMGKLVEGNLQDLEKNLAHLAEGSK</sequence>
<comment type="caution">
    <text evidence="2">The sequence shown here is derived from an EMBL/GenBank/DDBJ whole genome shotgun (WGS) entry which is preliminary data.</text>
</comment>
<proteinExistence type="predicted"/>
<reference evidence="2 3" key="1">
    <citation type="submission" date="2023-03" db="EMBL/GenBank/DDBJ databases">
        <title>Paludisphaera mucosa sp. nov. a novel planctomycete from northern fen.</title>
        <authorList>
            <person name="Ivanova A."/>
        </authorList>
    </citation>
    <scope>NUCLEOTIDE SEQUENCE [LARGE SCALE GENOMIC DNA]</scope>
    <source>
        <strain evidence="2 3">Pla2</strain>
    </source>
</reference>
<keyword evidence="3" id="KW-1185">Reference proteome</keyword>
<evidence type="ECO:0000313" key="2">
    <source>
        <dbReference type="EMBL" id="MDG3006026.1"/>
    </source>
</evidence>
<dbReference type="InterPro" id="IPR050553">
    <property type="entry name" value="Thioredoxin_ResA/DsbE_sf"/>
</dbReference>
<dbReference type="PANTHER" id="PTHR42852">
    <property type="entry name" value="THIOL:DISULFIDE INTERCHANGE PROTEIN DSBE"/>
    <property type="match status" value="1"/>
</dbReference>
<gene>
    <name evidence="2" type="ORF">PZE19_19810</name>
</gene>
<name>A0ABT6FEV6_9BACT</name>
<protein>
    <submittedName>
        <fullName evidence="2">Redoxin domain-containing protein</fullName>
    </submittedName>
</protein>
<dbReference type="PROSITE" id="PS51352">
    <property type="entry name" value="THIOREDOXIN_2"/>
    <property type="match status" value="1"/>
</dbReference>
<organism evidence="2 3">
    <name type="scientific">Paludisphaera mucosa</name>
    <dbReference type="NCBI Taxonomy" id="3030827"/>
    <lineage>
        <taxon>Bacteria</taxon>
        <taxon>Pseudomonadati</taxon>
        <taxon>Planctomycetota</taxon>
        <taxon>Planctomycetia</taxon>
        <taxon>Isosphaerales</taxon>
        <taxon>Isosphaeraceae</taxon>
        <taxon>Paludisphaera</taxon>
    </lineage>
</organism>
<dbReference type="EMBL" id="JARRAG010000002">
    <property type="protein sequence ID" value="MDG3006026.1"/>
    <property type="molecule type" value="Genomic_DNA"/>
</dbReference>
<dbReference type="SUPFAM" id="SSF52833">
    <property type="entry name" value="Thioredoxin-like"/>
    <property type="match status" value="1"/>
</dbReference>
<dbReference type="InterPro" id="IPR036249">
    <property type="entry name" value="Thioredoxin-like_sf"/>
</dbReference>
<evidence type="ECO:0000259" key="1">
    <source>
        <dbReference type="PROSITE" id="PS51352"/>
    </source>
</evidence>
<dbReference type="RefSeq" id="WP_277862332.1">
    <property type="nucleotide sequence ID" value="NZ_JARRAG010000002.1"/>
</dbReference>
<dbReference type="Proteomes" id="UP001216907">
    <property type="component" value="Unassembled WGS sequence"/>
</dbReference>
<dbReference type="Pfam" id="PF00578">
    <property type="entry name" value="AhpC-TSA"/>
    <property type="match status" value="1"/>
</dbReference>
<accession>A0ABT6FEV6</accession>
<dbReference type="Gene3D" id="3.40.30.10">
    <property type="entry name" value="Glutaredoxin"/>
    <property type="match status" value="1"/>
</dbReference>
<feature type="domain" description="Thioredoxin" evidence="1">
    <location>
        <begin position="247"/>
        <end position="401"/>
    </location>
</feature>
<evidence type="ECO:0000313" key="3">
    <source>
        <dbReference type="Proteomes" id="UP001216907"/>
    </source>
</evidence>
<dbReference type="InterPro" id="IPR000866">
    <property type="entry name" value="AhpC/TSA"/>
</dbReference>
<dbReference type="PANTHER" id="PTHR42852:SF17">
    <property type="entry name" value="THIOREDOXIN-LIKE PROTEIN HI_1115"/>
    <property type="match status" value="1"/>
</dbReference>